<sequence>MKFTPGAVIEAPKYYHNYFDGVHDTDLCVIMRDLQLENDADAMPAVLATLPDATHTLDLTNNELSAIPDLRNQANIETLLLSRNRIFQIDGRFLPYKIRRLTLASNGISNLADLDGLRSSPSYLQNLNLRGNSVCYLENYRLYVISLAPQLKVLDFTKISEEEHREAHSFKLRNAHQAHHEASNNGHPQQSRAKDKEAEVMSIVVNKMDSGVRENLKKQLASATTLEEMERIEKLLSGGV</sequence>
<evidence type="ECO:0000256" key="9">
    <source>
        <dbReference type="SAM" id="MobiDB-lite"/>
    </source>
</evidence>
<comment type="subcellular location">
    <subcellularLocation>
        <location evidence="1">Nucleus</location>
    </subcellularLocation>
</comment>
<gene>
    <name evidence="11" type="ORF">LANO_0E03774G</name>
</gene>
<dbReference type="InterPro" id="IPR032675">
    <property type="entry name" value="LRR_dom_sf"/>
</dbReference>
<evidence type="ECO:0000256" key="4">
    <source>
        <dbReference type="ARBA" id="ARBA00022737"/>
    </source>
</evidence>
<dbReference type="Proteomes" id="UP000189911">
    <property type="component" value="Chromosome E"/>
</dbReference>
<reference evidence="12" key="1">
    <citation type="submission" date="2016-03" db="EMBL/GenBank/DDBJ databases">
        <authorList>
            <person name="Devillers Hugo."/>
        </authorList>
    </citation>
    <scope>NUCLEOTIDE SEQUENCE [LARGE SCALE GENOMIC DNA]</scope>
</reference>
<accession>A0A1G4JRD7</accession>
<evidence type="ECO:0000256" key="6">
    <source>
        <dbReference type="ARBA" id="ARBA00023242"/>
    </source>
</evidence>
<evidence type="ECO:0000256" key="2">
    <source>
        <dbReference type="ARBA" id="ARBA00022614"/>
    </source>
</evidence>
<keyword evidence="3" id="KW-0507">mRNA processing</keyword>
<feature type="region of interest" description="Disordered" evidence="9">
    <location>
        <begin position="174"/>
        <end position="197"/>
    </location>
</feature>
<dbReference type="AlphaFoldDB" id="A0A1G4JRD7"/>
<dbReference type="PROSITE" id="PS51450">
    <property type="entry name" value="LRR"/>
    <property type="match status" value="1"/>
</dbReference>
<proteinExistence type="inferred from homology"/>
<keyword evidence="3" id="KW-0747">Spliceosome</keyword>
<evidence type="ECO:0000256" key="7">
    <source>
        <dbReference type="ARBA" id="ARBA00024196"/>
    </source>
</evidence>
<evidence type="ECO:0000256" key="8">
    <source>
        <dbReference type="ARBA" id="ARBA00024238"/>
    </source>
</evidence>
<keyword evidence="12" id="KW-1185">Reference proteome</keyword>
<evidence type="ECO:0000256" key="5">
    <source>
        <dbReference type="ARBA" id="ARBA00023187"/>
    </source>
</evidence>
<keyword evidence="4" id="KW-0677">Repeat</keyword>
<dbReference type="Gene3D" id="3.80.10.10">
    <property type="entry name" value="Ribonuclease Inhibitor"/>
    <property type="match status" value="1"/>
</dbReference>
<dbReference type="SUPFAM" id="SSF52058">
    <property type="entry name" value="L domain-like"/>
    <property type="match status" value="1"/>
</dbReference>
<protein>
    <recommendedName>
        <fullName evidence="8">U2 small nuclear ribonucleoprotein A'</fullName>
    </recommendedName>
</protein>
<dbReference type="PANTHER" id="PTHR10552">
    <property type="entry name" value="U2 SMALL NUCLEAR RIBONUCLEOPROTEIN A"/>
    <property type="match status" value="1"/>
</dbReference>
<dbReference type="GO" id="GO:0005686">
    <property type="term" value="C:U2 snRNP"/>
    <property type="evidence" value="ECO:0007669"/>
    <property type="project" value="TreeGrafter"/>
</dbReference>
<feature type="domain" description="U2A'/phosphoprotein 32 family A C-terminal" evidence="10">
    <location>
        <begin position="137"/>
        <end position="155"/>
    </location>
</feature>
<dbReference type="OrthoDB" id="433501at2759"/>
<evidence type="ECO:0000256" key="3">
    <source>
        <dbReference type="ARBA" id="ARBA00022728"/>
    </source>
</evidence>
<dbReference type="InterPro" id="IPR001611">
    <property type="entry name" value="Leu-rich_rpt"/>
</dbReference>
<evidence type="ECO:0000256" key="1">
    <source>
        <dbReference type="ARBA" id="ARBA00004123"/>
    </source>
</evidence>
<keyword evidence="2" id="KW-0433">Leucine-rich repeat</keyword>
<evidence type="ECO:0000313" key="12">
    <source>
        <dbReference type="Proteomes" id="UP000189911"/>
    </source>
</evidence>
<organism evidence="11 12">
    <name type="scientific">Lachancea nothofagi CBS 11611</name>
    <dbReference type="NCBI Taxonomy" id="1266666"/>
    <lineage>
        <taxon>Eukaryota</taxon>
        <taxon>Fungi</taxon>
        <taxon>Dikarya</taxon>
        <taxon>Ascomycota</taxon>
        <taxon>Saccharomycotina</taxon>
        <taxon>Saccharomycetes</taxon>
        <taxon>Saccharomycetales</taxon>
        <taxon>Saccharomycetaceae</taxon>
        <taxon>Lachancea</taxon>
    </lineage>
</organism>
<dbReference type="SMART" id="SM00446">
    <property type="entry name" value="LRRcap"/>
    <property type="match status" value="1"/>
</dbReference>
<keyword evidence="6" id="KW-0539">Nucleus</keyword>
<comment type="similarity">
    <text evidence="7">Belongs to the U2 small nuclear ribonucleoprotein A family.</text>
</comment>
<dbReference type="PANTHER" id="PTHR10552:SF6">
    <property type="entry name" value="U2 SMALL NUCLEAR RIBONUCLEOPROTEIN A"/>
    <property type="match status" value="1"/>
</dbReference>
<evidence type="ECO:0000259" key="10">
    <source>
        <dbReference type="SMART" id="SM00446"/>
    </source>
</evidence>
<dbReference type="GO" id="GO:0000398">
    <property type="term" value="P:mRNA splicing, via spliceosome"/>
    <property type="evidence" value="ECO:0007669"/>
    <property type="project" value="InterPro"/>
</dbReference>
<dbReference type="InterPro" id="IPR044640">
    <property type="entry name" value="RU2A"/>
</dbReference>
<evidence type="ECO:0000313" key="11">
    <source>
        <dbReference type="EMBL" id="SCU93399.1"/>
    </source>
</evidence>
<dbReference type="GO" id="GO:0030620">
    <property type="term" value="F:U2 snRNA binding"/>
    <property type="evidence" value="ECO:0007669"/>
    <property type="project" value="InterPro"/>
</dbReference>
<dbReference type="EMBL" id="LT598451">
    <property type="protein sequence ID" value="SCU93399.1"/>
    <property type="molecule type" value="Genomic_DNA"/>
</dbReference>
<dbReference type="GO" id="GO:0005681">
    <property type="term" value="C:spliceosomal complex"/>
    <property type="evidence" value="ECO:0007669"/>
    <property type="project" value="UniProtKB-KW"/>
</dbReference>
<name>A0A1G4JRD7_9SACH</name>
<dbReference type="Pfam" id="PF14580">
    <property type="entry name" value="LRR_9"/>
    <property type="match status" value="1"/>
</dbReference>
<dbReference type="InterPro" id="IPR003603">
    <property type="entry name" value="U2A'_phosphoprotein32A_C"/>
</dbReference>
<keyword evidence="5" id="KW-0508">mRNA splicing</keyword>